<proteinExistence type="predicted"/>
<name>A0A4V4HSN5_9ACTN</name>
<reference evidence="2 3" key="2">
    <citation type="submission" date="2019-05" db="EMBL/GenBank/DDBJ databases">
        <title>Glycomyces buryatensis sp. nov.</title>
        <authorList>
            <person name="Nikitina E."/>
        </authorList>
    </citation>
    <scope>NUCLEOTIDE SEQUENCE [LARGE SCALE GENOMIC DNA]</scope>
    <source>
        <strain evidence="2 3">18</strain>
    </source>
</reference>
<sequence length="149" mass="15549">MLRMLLRLASVAVLAVGIIAMHAFGHPGGHGEGHGHIAAVIAVEGPDVSGPATAHGAGHSAMGAHAMPVEPVDVDPEPVPLMSFLSVMVCGAILVGLSLKFLRAFWSRLPAFVLRPVPAAPANPRRWALPPPELPPTGLRLNRIAVLRI</sequence>
<protein>
    <submittedName>
        <fullName evidence="2">Uncharacterized protein</fullName>
    </submittedName>
</protein>
<keyword evidence="1" id="KW-1133">Transmembrane helix</keyword>
<feature type="transmembrane region" description="Helical" evidence="1">
    <location>
        <begin position="81"/>
        <end position="102"/>
    </location>
</feature>
<keyword evidence="3" id="KW-1185">Reference proteome</keyword>
<dbReference type="AlphaFoldDB" id="A0A4V4HSN5"/>
<keyword evidence="1" id="KW-0472">Membrane</keyword>
<accession>A0A4V4HSN5</accession>
<evidence type="ECO:0000313" key="3">
    <source>
        <dbReference type="Proteomes" id="UP000308760"/>
    </source>
</evidence>
<organism evidence="2 3">
    <name type="scientific">Glycomyces buryatensis</name>
    <dbReference type="NCBI Taxonomy" id="2570927"/>
    <lineage>
        <taxon>Bacteria</taxon>
        <taxon>Bacillati</taxon>
        <taxon>Actinomycetota</taxon>
        <taxon>Actinomycetes</taxon>
        <taxon>Glycomycetales</taxon>
        <taxon>Glycomycetaceae</taxon>
        <taxon>Glycomyces</taxon>
    </lineage>
</organism>
<evidence type="ECO:0000256" key="1">
    <source>
        <dbReference type="SAM" id="Phobius"/>
    </source>
</evidence>
<dbReference type="EMBL" id="STGY01000025">
    <property type="protein sequence ID" value="THV42366.1"/>
    <property type="molecule type" value="Genomic_DNA"/>
</dbReference>
<keyword evidence="1" id="KW-0812">Transmembrane</keyword>
<dbReference type="Proteomes" id="UP000308760">
    <property type="component" value="Unassembled WGS sequence"/>
</dbReference>
<reference evidence="3" key="1">
    <citation type="submission" date="2019-04" db="EMBL/GenBank/DDBJ databases">
        <title>Nocardioides xinjiangensis sp. nov.</title>
        <authorList>
            <person name="Liu S."/>
        </authorList>
    </citation>
    <scope>NUCLEOTIDE SEQUENCE [LARGE SCALE GENOMIC DNA]</scope>
    <source>
        <strain evidence="3">18</strain>
    </source>
</reference>
<evidence type="ECO:0000313" key="2">
    <source>
        <dbReference type="EMBL" id="THV42366.1"/>
    </source>
</evidence>
<comment type="caution">
    <text evidence="2">The sequence shown here is derived from an EMBL/GenBank/DDBJ whole genome shotgun (WGS) entry which is preliminary data.</text>
</comment>
<dbReference type="RefSeq" id="WP_136533798.1">
    <property type="nucleotide sequence ID" value="NZ_STGY01000025.1"/>
</dbReference>
<gene>
    <name evidence="2" type="ORF">FAB82_06840</name>
</gene>